<organism evidence="2 3">
    <name type="scientific">Protopolystoma xenopodis</name>
    <dbReference type="NCBI Taxonomy" id="117903"/>
    <lineage>
        <taxon>Eukaryota</taxon>
        <taxon>Metazoa</taxon>
        <taxon>Spiralia</taxon>
        <taxon>Lophotrochozoa</taxon>
        <taxon>Platyhelminthes</taxon>
        <taxon>Monogenea</taxon>
        <taxon>Polyopisthocotylea</taxon>
        <taxon>Polystomatidea</taxon>
        <taxon>Polystomatidae</taxon>
        <taxon>Protopolystoma</taxon>
    </lineage>
</organism>
<evidence type="ECO:0000313" key="3">
    <source>
        <dbReference type="Proteomes" id="UP000784294"/>
    </source>
</evidence>
<name>A0A448XR22_9PLAT</name>
<keyword evidence="1" id="KW-0732">Signal</keyword>
<feature type="chain" id="PRO_5019519635" evidence="1">
    <location>
        <begin position="26"/>
        <end position="51"/>
    </location>
</feature>
<protein>
    <submittedName>
        <fullName evidence="2">Uncharacterized protein</fullName>
    </submittedName>
</protein>
<proteinExistence type="predicted"/>
<keyword evidence="3" id="KW-1185">Reference proteome</keyword>
<evidence type="ECO:0000256" key="1">
    <source>
        <dbReference type="SAM" id="SignalP"/>
    </source>
</evidence>
<sequence length="51" mass="5655">MAAPSQDSRSAIFLFLSLSLSLTLFRNESLTGDNLRLCPSESAHREHLQPP</sequence>
<evidence type="ECO:0000313" key="2">
    <source>
        <dbReference type="EMBL" id="VEL42791.1"/>
    </source>
</evidence>
<dbReference type="EMBL" id="CAAALY010276593">
    <property type="protein sequence ID" value="VEL42791.1"/>
    <property type="molecule type" value="Genomic_DNA"/>
</dbReference>
<dbReference type="Proteomes" id="UP000784294">
    <property type="component" value="Unassembled WGS sequence"/>
</dbReference>
<dbReference type="AlphaFoldDB" id="A0A448XR22"/>
<reference evidence="2" key="1">
    <citation type="submission" date="2018-11" db="EMBL/GenBank/DDBJ databases">
        <authorList>
            <consortium name="Pathogen Informatics"/>
        </authorList>
    </citation>
    <scope>NUCLEOTIDE SEQUENCE</scope>
</reference>
<gene>
    <name evidence="2" type="ORF">PXEA_LOCUS36231</name>
</gene>
<comment type="caution">
    <text evidence="2">The sequence shown here is derived from an EMBL/GenBank/DDBJ whole genome shotgun (WGS) entry which is preliminary data.</text>
</comment>
<feature type="signal peptide" evidence="1">
    <location>
        <begin position="1"/>
        <end position="25"/>
    </location>
</feature>
<accession>A0A448XR22</accession>